<dbReference type="SUPFAM" id="SSF54897">
    <property type="entry name" value="Protease propeptides/inhibitors"/>
    <property type="match status" value="1"/>
</dbReference>
<dbReference type="GO" id="GO:0042144">
    <property type="term" value="P:vacuole fusion, non-autophagic"/>
    <property type="evidence" value="ECO:0007669"/>
    <property type="project" value="TreeGrafter"/>
</dbReference>
<comment type="caution">
    <text evidence="4">The sequence shown here is derived from an EMBL/GenBank/DDBJ whole genome shotgun (WGS) entry which is preliminary data.</text>
</comment>
<dbReference type="PANTHER" id="PTHR28288">
    <property type="entry name" value="PROTEASE B INHIBITOR 2"/>
    <property type="match status" value="1"/>
</dbReference>
<dbReference type="Gene3D" id="3.30.70.80">
    <property type="entry name" value="Peptidase S8 propeptide/proteinase inhibitor I9"/>
    <property type="match status" value="1"/>
</dbReference>
<feature type="signal peptide" evidence="3">
    <location>
        <begin position="1"/>
        <end position="19"/>
    </location>
</feature>
<dbReference type="FunFam" id="3.30.70.80:FF:000005">
    <property type="entry name" value="Proteinase inhibitor I2B"/>
    <property type="match status" value="1"/>
</dbReference>
<dbReference type="InterPro" id="IPR037045">
    <property type="entry name" value="S8pro/Inhibitor_I9_sf"/>
</dbReference>
<keyword evidence="3" id="KW-0732">Signal</keyword>
<accession>A0AA39V6K5</accession>
<protein>
    <recommendedName>
        <fullName evidence="6">Inhibitor I9 domain-containing protein</fullName>
    </recommendedName>
</protein>
<dbReference type="Proteomes" id="UP001166286">
    <property type="component" value="Unassembled WGS sequence"/>
</dbReference>
<evidence type="ECO:0000313" key="4">
    <source>
        <dbReference type="EMBL" id="KAK0508275.1"/>
    </source>
</evidence>
<dbReference type="EMBL" id="JAFEKC020000021">
    <property type="protein sequence ID" value="KAK0508275.1"/>
    <property type="molecule type" value="Genomic_DNA"/>
</dbReference>
<evidence type="ECO:0000256" key="3">
    <source>
        <dbReference type="SAM" id="SignalP"/>
    </source>
</evidence>
<keyword evidence="5" id="KW-1185">Reference proteome</keyword>
<feature type="chain" id="PRO_5041209276" description="Inhibitor I9 domain-containing protein" evidence="3">
    <location>
        <begin position="20"/>
        <end position="99"/>
    </location>
</feature>
<evidence type="ECO:0000256" key="2">
    <source>
        <dbReference type="SAM" id="MobiDB-lite"/>
    </source>
</evidence>
<dbReference type="GO" id="GO:0004866">
    <property type="term" value="F:endopeptidase inhibitor activity"/>
    <property type="evidence" value="ECO:0007669"/>
    <property type="project" value="TreeGrafter"/>
</dbReference>
<evidence type="ECO:0000256" key="1">
    <source>
        <dbReference type="ARBA" id="ARBA00038069"/>
    </source>
</evidence>
<gene>
    <name evidence="4" type="ORF">JMJ35_009359</name>
</gene>
<dbReference type="AlphaFoldDB" id="A0AA39V6K5"/>
<reference evidence="4" key="1">
    <citation type="submission" date="2023-03" db="EMBL/GenBank/DDBJ databases">
        <title>Complete genome of Cladonia borealis.</title>
        <authorList>
            <person name="Park H."/>
        </authorList>
    </citation>
    <scope>NUCLEOTIDE SEQUENCE</scope>
    <source>
        <strain evidence="4">ANT050790</strain>
    </source>
</reference>
<sequence>MNLNWLLAFLGALAIGVNGLAPQRQVLITYPNDTPQATLNEYRNAIVAAGGEILHEFNLIKGFIAKASTEAIDTIHSLSHDYPPTIEDDQTVTTQEQGR</sequence>
<evidence type="ECO:0000313" key="5">
    <source>
        <dbReference type="Proteomes" id="UP001166286"/>
    </source>
</evidence>
<organism evidence="4 5">
    <name type="scientific">Cladonia borealis</name>
    <dbReference type="NCBI Taxonomy" id="184061"/>
    <lineage>
        <taxon>Eukaryota</taxon>
        <taxon>Fungi</taxon>
        <taxon>Dikarya</taxon>
        <taxon>Ascomycota</taxon>
        <taxon>Pezizomycotina</taxon>
        <taxon>Lecanoromycetes</taxon>
        <taxon>OSLEUM clade</taxon>
        <taxon>Lecanoromycetidae</taxon>
        <taxon>Lecanorales</taxon>
        <taxon>Lecanorineae</taxon>
        <taxon>Cladoniaceae</taxon>
        <taxon>Cladonia</taxon>
    </lineage>
</organism>
<dbReference type="InterPro" id="IPR052471">
    <property type="entry name" value="PBI_I9"/>
</dbReference>
<feature type="region of interest" description="Disordered" evidence="2">
    <location>
        <begin position="79"/>
        <end position="99"/>
    </location>
</feature>
<evidence type="ECO:0008006" key="6">
    <source>
        <dbReference type="Google" id="ProtNLM"/>
    </source>
</evidence>
<name>A0AA39V6K5_9LECA</name>
<dbReference type="PANTHER" id="PTHR28288:SF1">
    <property type="entry name" value="INHIBITOR I9 DOMAIN-CONTAINING PROTEIN"/>
    <property type="match status" value="1"/>
</dbReference>
<comment type="similarity">
    <text evidence="1">Belongs to the protease inhibitor I9 family.</text>
</comment>
<proteinExistence type="inferred from homology"/>